<proteinExistence type="predicted"/>
<dbReference type="InterPro" id="IPR025737">
    <property type="entry name" value="FApF"/>
</dbReference>
<dbReference type="EMBL" id="JAENIO010000004">
    <property type="protein sequence ID" value="MBK1832943.1"/>
    <property type="molecule type" value="Genomic_DNA"/>
</dbReference>
<name>A0A934RLB1_9BACT</name>
<evidence type="ECO:0000313" key="1">
    <source>
        <dbReference type="EMBL" id="MBK1832943.1"/>
    </source>
</evidence>
<keyword evidence="2" id="KW-1185">Reference proteome</keyword>
<sequence length="259" mass="28098">MNMNTRTQLLALACSGLGPLSANHLFDPVADDQLRELAADRPDATESPQTVDAGRFQLEASLYDYRRHKGEESHTFGSLTAKVGLTDSSDLQFVWDSYSRTDSGAEGSGDLTIRYKHNLWGNEGGGTAFALFPFVKIPTGGELSNDQWEGGLILPFSTSLAQGVGLGLMAEIDYLYEEEEGNHAFAFVHTAVLGFDLSERLGLFTEYIGTAGEGFYEASLAAGLTYQVHEHLLLDAGATFGLTDEAEDLGLFTGFTIRY</sequence>
<reference evidence="1" key="1">
    <citation type="submission" date="2021-01" db="EMBL/GenBank/DDBJ databases">
        <title>Modified the classification status of verrucomicrobia.</title>
        <authorList>
            <person name="Feng X."/>
        </authorList>
    </citation>
    <scope>NUCLEOTIDE SEQUENCE</scope>
    <source>
        <strain evidence="1">KCTC 12986</strain>
    </source>
</reference>
<accession>A0A934RLB1</accession>
<protein>
    <submittedName>
        <fullName evidence="1">Transporter</fullName>
    </submittedName>
</protein>
<gene>
    <name evidence="1" type="ORF">JIN78_02615</name>
</gene>
<dbReference type="AlphaFoldDB" id="A0A934RLB1"/>
<comment type="caution">
    <text evidence="1">The sequence shown here is derived from an EMBL/GenBank/DDBJ whole genome shotgun (WGS) entry which is preliminary data.</text>
</comment>
<dbReference type="Pfam" id="PF13557">
    <property type="entry name" value="Phenol_MetA_deg"/>
    <property type="match status" value="1"/>
</dbReference>
<organism evidence="1 2">
    <name type="scientific">Roseibacillus ishigakijimensis</name>
    <dbReference type="NCBI Taxonomy" id="454146"/>
    <lineage>
        <taxon>Bacteria</taxon>
        <taxon>Pseudomonadati</taxon>
        <taxon>Verrucomicrobiota</taxon>
        <taxon>Verrucomicrobiia</taxon>
        <taxon>Verrucomicrobiales</taxon>
        <taxon>Verrucomicrobiaceae</taxon>
        <taxon>Roseibacillus</taxon>
    </lineage>
</organism>
<dbReference type="Proteomes" id="UP000604083">
    <property type="component" value="Unassembled WGS sequence"/>
</dbReference>
<dbReference type="RefSeq" id="WP_200390377.1">
    <property type="nucleotide sequence ID" value="NZ_JAENIO010000004.1"/>
</dbReference>
<evidence type="ECO:0000313" key="2">
    <source>
        <dbReference type="Proteomes" id="UP000604083"/>
    </source>
</evidence>